<dbReference type="FunFam" id="3.40.50.970:FF:000007">
    <property type="entry name" value="Acetolactate synthase"/>
    <property type="match status" value="1"/>
</dbReference>
<comment type="similarity">
    <text evidence="1 3">Belongs to the TPP enzyme family.</text>
</comment>
<dbReference type="InterPro" id="IPR029035">
    <property type="entry name" value="DHS-like_NAD/FAD-binding_dom"/>
</dbReference>
<evidence type="ECO:0000259" key="4">
    <source>
        <dbReference type="Pfam" id="PF00205"/>
    </source>
</evidence>
<dbReference type="CDD" id="cd00568">
    <property type="entry name" value="TPP_enzymes"/>
    <property type="match status" value="1"/>
</dbReference>
<dbReference type="InterPro" id="IPR011766">
    <property type="entry name" value="TPP_enzyme_TPP-bd"/>
</dbReference>
<dbReference type="OrthoDB" id="4494979at2"/>
<evidence type="ECO:0000259" key="5">
    <source>
        <dbReference type="Pfam" id="PF02775"/>
    </source>
</evidence>
<proteinExistence type="inferred from homology"/>
<keyword evidence="2 3" id="KW-0786">Thiamine pyrophosphate</keyword>
<gene>
    <name evidence="7" type="ORF">SAMN03080610_02291</name>
</gene>
<dbReference type="Gene3D" id="3.40.50.1220">
    <property type="entry name" value="TPP-binding domain"/>
    <property type="match status" value="1"/>
</dbReference>
<dbReference type="PANTHER" id="PTHR18968">
    <property type="entry name" value="THIAMINE PYROPHOSPHATE ENZYMES"/>
    <property type="match status" value="1"/>
</dbReference>
<dbReference type="Pfam" id="PF00205">
    <property type="entry name" value="TPP_enzyme_M"/>
    <property type="match status" value="1"/>
</dbReference>
<sequence length="561" mass="60679">MEKRVTETGSKSRTGGEILIDQLVAQGVNCLTCVPGESYLAALDAMHDRAIDVLVCRNEGGAAMMAEAYGKLTGRPGVCFVTRGPGATNASHGIHIAEHDSTPMILFIGQVERGMRERGAFQEVDYKAFYGGLAKWVVEVNEAERLPELVARAFRTAMQGRPGPVVVVLPEDMLVDEAVVADAPRVEATEIWPGADDLDELARLLRNARRPIAILGGSRWSETAVADFAAFAERTGLPVATSFRRAHLFPSDHPNYAGDLGIGPNPKLAERVRQADLILLVGGRFSEMPSSSYTLVDVPVPAQKFVHVHPGAEELGRVYQPTLAIQATPQAFAKALVRAGLDVGAPAQEAGAAHQDFLDWSGEPLTVPGPFQYAEAMTWLRDRVPPETIICNGAGNYAGWIHRYYRFRRFATQLAPVSGSMGYGVPAAVLAKRLYPERIVVAFAGDGCFLMNGQEFSTAVQHDIPIIVIVVDNSMYGTIRMHQESRYPDRISATRLSNPDFAAYARAFGGHGETVATTEEFAPAFERALASGKPAILHCFIDPEAITPARTLSELRGSKAG</sequence>
<feature type="domain" description="Thiamine pyrophosphate enzyme TPP-binding" evidence="5">
    <location>
        <begin position="393"/>
        <end position="539"/>
    </location>
</feature>
<dbReference type="SUPFAM" id="SSF52518">
    <property type="entry name" value="Thiamin diphosphate-binding fold (THDP-binding)"/>
    <property type="match status" value="2"/>
</dbReference>
<keyword evidence="8" id="KW-1185">Reference proteome</keyword>
<dbReference type="GO" id="GO:0009097">
    <property type="term" value="P:isoleucine biosynthetic process"/>
    <property type="evidence" value="ECO:0007669"/>
    <property type="project" value="TreeGrafter"/>
</dbReference>
<dbReference type="GO" id="GO:0030976">
    <property type="term" value="F:thiamine pyrophosphate binding"/>
    <property type="evidence" value="ECO:0007669"/>
    <property type="project" value="InterPro"/>
</dbReference>
<dbReference type="CDD" id="cd07035">
    <property type="entry name" value="TPP_PYR_POX_like"/>
    <property type="match status" value="1"/>
</dbReference>
<evidence type="ECO:0000259" key="6">
    <source>
        <dbReference type="Pfam" id="PF02776"/>
    </source>
</evidence>
<evidence type="ECO:0000313" key="7">
    <source>
        <dbReference type="EMBL" id="SCZ38537.1"/>
    </source>
</evidence>
<accession>A0A1G5NMC8</accession>
<dbReference type="GO" id="GO:0009099">
    <property type="term" value="P:L-valine biosynthetic process"/>
    <property type="evidence" value="ECO:0007669"/>
    <property type="project" value="TreeGrafter"/>
</dbReference>
<dbReference type="GO" id="GO:0005948">
    <property type="term" value="C:acetolactate synthase complex"/>
    <property type="evidence" value="ECO:0007669"/>
    <property type="project" value="TreeGrafter"/>
</dbReference>
<dbReference type="Gene3D" id="3.40.50.970">
    <property type="match status" value="2"/>
</dbReference>
<dbReference type="SUPFAM" id="SSF52467">
    <property type="entry name" value="DHS-like NAD/FAD-binding domain"/>
    <property type="match status" value="1"/>
</dbReference>
<dbReference type="GO" id="GO:0050660">
    <property type="term" value="F:flavin adenine dinucleotide binding"/>
    <property type="evidence" value="ECO:0007669"/>
    <property type="project" value="TreeGrafter"/>
</dbReference>
<dbReference type="Proteomes" id="UP000199347">
    <property type="component" value="Unassembled WGS sequence"/>
</dbReference>
<dbReference type="GO" id="GO:0003984">
    <property type="term" value="F:acetolactate synthase activity"/>
    <property type="evidence" value="ECO:0007669"/>
    <property type="project" value="TreeGrafter"/>
</dbReference>
<feature type="domain" description="Thiamine pyrophosphate enzyme central" evidence="4">
    <location>
        <begin position="198"/>
        <end position="336"/>
    </location>
</feature>
<organism evidence="7 8">
    <name type="scientific">Afifella marina DSM 2698</name>
    <dbReference type="NCBI Taxonomy" id="1120955"/>
    <lineage>
        <taxon>Bacteria</taxon>
        <taxon>Pseudomonadati</taxon>
        <taxon>Pseudomonadota</taxon>
        <taxon>Alphaproteobacteria</taxon>
        <taxon>Hyphomicrobiales</taxon>
        <taxon>Afifellaceae</taxon>
        <taxon>Afifella</taxon>
    </lineage>
</organism>
<dbReference type="PANTHER" id="PTHR18968:SF120">
    <property type="entry name" value="ACETOLACTATE SYNTHASE LARGE SUBUNIT"/>
    <property type="match status" value="1"/>
</dbReference>
<dbReference type="RefSeq" id="WP_092812849.1">
    <property type="nucleotide sequence ID" value="NZ_NRSE01000009.1"/>
</dbReference>
<dbReference type="InterPro" id="IPR012001">
    <property type="entry name" value="Thiamin_PyroP_enz_TPP-bd_dom"/>
</dbReference>
<dbReference type="InterPro" id="IPR029061">
    <property type="entry name" value="THDP-binding"/>
</dbReference>
<protein>
    <submittedName>
        <fullName evidence="7">Acetolactate synthase-1/2/3 large subunit</fullName>
    </submittedName>
</protein>
<dbReference type="EMBL" id="FMVW01000005">
    <property type="protein sequence ID" value="SCZ38537.1"/>
    <property type="molecule type" value="Genomic_DNA"/>
</dbReference>
<evidence type="ECO:0000256" key="2">
    <source>
        <dbReference type="ARBA" id="ARBA00023052"/>
    </source>
</evidence>
<evidence type="ECO:0000256" key="3">
    <source>
        <dbReference type="RuleBase" id="RU362132"/>
    </source>
</evidence>
<dbReference type="NCBIfam" id="NF006052">
    <property type="entry name" value="PRK08199.1"/>
    <property type="match status" value="1"/>
</dbReference>
<dbReference type="InterPro" id="IPR045229">
    <property type="entry name" value="TPP_enz"/>
</dbReference>
<evidence type="ECO:0000256" key="1">
    <source>
        <dbReference type="ARBA" id="ARBA00007812"/>
    </source>
</evidence>
<evidence type="ECO:0000313" key="8">
    <source>
        <dbReference type="Proteomes" id="UP000199347"/>
    </source>
</evidence>
<reference evidence="7 8" key="1">
    <citation type="submission" date="2016-10" db="EMBL/GenBank/DDBJ databases">
        <authorList>
            <person name="de Groot N.N."/>
        </authorList>
    </citation>
    <scope>NUCLEOTIDE SEQUENCE [LARGE SCALE GENOMIC DNA]</scope>
    <source>
        <strain evidence="7 8">DSM 2698</strain>
    </source>
</reference>
<dbReference type="AlphaFoldDB" id="A0A1G5NMC8"/>
<feature type="domain" description="Thiamine pyrophosphate enzyme N-terminal TPP-binding" evidence="6">
    <location>
        <begin position="13"/>
        <end position="128"/>
    </location>
</feature>
<dbReference type="InterPro" id="IPR012000">
    <property type="entry name" value="Thiamin_PyroP_enz_cen_dom"/>
</dbReference>
<dbReference type="STRING" id="1120955.SAMN03080610_02291"/>
<name>A0A1G5NMC8_AFIMA</name>
<dbReference type="Pfam" id="PF02776">
    <property type="entry name" value="TPP_enzyme_N"/>
    <property type="match status" value="1"/>
</dbReference>
<dbReference type="Pfam" id="PF02775">
    <property type="entry name" value="TPP_enzyme_C"/>
    <property type="match status" value="1"/>
</dbReference>
<dbReference type="GO" id="GO:0000287">
    <property type="term" value="F:magnesium ion binding"/>
    <property type="evidence" value="ECO:0007669"/>
    <property type="project" value="InterPro"/>
</dbReference>